<name>A0A8K0MYW4_COCNU</name>
<comment type="caution">
    <text evidence="3">The sequence shown here is derived from an EMBL/GenBank/DDBJ whole genome shotgun (WGS) entry which is preliminary data.</text>
</comment>
<evidence type="ECO:0000313" key="3">
    <source>
        <dbReference type="EMBL" id="KAG1335307.1"/>
    </source>
</evidence>
<protein>
    <recommendedName>
        <fullName evidence="2">TOD1/MUCI70 glycosyltransferase-like domain-containing protein</fullName>
    </recommendedName>
</protein>
<feature type="compositionally biased region" description="Polar residues" evidence="1">
    <location>
        <begin position="412"/>
        <end position="422"/>
    </location>
</feature>
<reference evidence="3" key="2">
    <citation type="submission" date="2019-07" db="EMBL/GenBank/DDBJ databases">
        <authorList>
            <person name="Yang Y."/>
            <person name="Bocs S."/>
            <person name="Baudouin L."/>
        </authorList>
    </citation>
    <scope>NUCLEOTIDE SEQUENCE</scope>
    <source>
        <tissue evidence="3">Spear leaf of Hainan Tall coconut</tissue>
    </source>
</reference>
<dbReference type="PANTHER" id="PTHR12956">
    <property type="entry name" value="ALKALINE CERAMIDASE-RELATED"/>
    <property type="match status" value="1"/>
</dbReference>
<dbReference type="InterPro" id="IPR048354">
    <property type="entry name" value="TOD1_MUCI70_glycTrfase_dom"/>
</dbReference>
<gene>
    <name evidence="3" type="ORF">COCNU_03G014260</name>
</gene>
<feature type="domain" description="TOD1/MUCI70 glycosyltransferase-like" evidence="2">
    <location>
        <begin position="96"/>
        <end position="396"/>
    </location>
</feature>
<dbReference type="Proteomes" id="UP000797356">
    <property type="component" value="Chromosome 3"/>
</dbReference>
<dbReference type="EMBL" id="CM017874">
    <property type="protein sequence ID" value="KAG1335307.1"/>
    <property type="molecule type" value="Genomic_DNA"/>
</dbReference>
<sequence length="568" mass="65171">MRAFLLGVTGQVRMDMESTVHQHPARNESGIRHSGIYWQTKGIPTPHPCGNFSYPSPPHDKKRTGPRPCPVCYVPVERAMNSMPTSSSVSPVLKDLDYIIEENSVKTESEGGSTFGGHPTLQQRNESFDIRESMTVHCGFVKGKKPGYGTLFDINDADLLEMEQCHGIVVASAIFGNYDIMQHPKNISEASKISACFYMFVDERTAAYINNSTELDRTKRVGLWRVIIVRNLPYVDPRRNGKVPKLLLHRLFPNVRYSIWIDGKLELVVDPYLILERHYKRFDVFEEGKANKAAKKYDNASIDAQLEFYRREGLTHYSPDKLPITSDVPEGCVIIREHIPITNLFTCLWFNEVDRFTSRDQLSFSTVRDKVKAKVDLKLNMFDDCQRRNFVNQAHHKDEMQQKGSHPPPVSPNESPGNSQSDRTTRFQPRKPVRNGRLLEAELDEKFEYISKWMTSHIEDGDRELKKPVLFTEFGLSNKNKNFDHSHREAFCRTIFDAIYESARMNGAGAGAFIWQFLVPGMEEYNDDFGIIPGERPSIDRLIKEQSCRLMALQRRHDLSRRSSKGIC</sequence>
<keyword evidence="4" id="KW-1185">Reference proteome</keyword>
<dbReference type="InterPro" id="IPR017853">
    <property type="entry name" value="GH"/>
</dbReference>
<feature type="region of interest" description="Disordered" evidence="1">
    <location>
        <begin position="396"/>
        <end position="435"/>
    </location>
</feature>
<accession>A0A8K0MYW4</accession>
<organism evidence="3 4">
    <name type="scientific">Cocos nucifera</name>
    <name type="common">Coconut palm</name>
    <dbReference type="NCBI Taxonomy" id="13894"/>
    <lineage>
        <taxon>Eukaryota</taxon>
        <taxon>Viridiplantae</taxon>
        <taxon>Streptophyta</taxon>
        <taxon>Embryophyta</taxon>
        <taxon>Tracheophyta</taxon>
        <taxon>Spermatophyta</taxon>
        <taxon>Magnoliopsida</taxon>
        <taxon>Liliopsida</taxon>
        <taxon>Arecaceae</taxon>
        <taxon>Arecoideae</taxon>
        <taxon>Cocoseae</taxon>
        <taxon>Attaleinae</taxon>
        <taxon>Cocos</taxon>
    </lineage>
</organism>
<dbReference type="PANTHER" id="PTHR12956:SF38">
    <property type="entry name" value="HEXOSYLTRANSFERASE MUCI70-RELATED"/>
    <property type="match status" value="1"/>
</dbReference>
<evidence type="ECO:0000313" key="4">
    <source>
        <dbReference type="Proteomes" id="UP000797356"/>
    </source>
</evidence>
<reference evidence="3" key="1">
    <citation type="journal article" date="2017" name="Gigascience">
        <title>The genome draft of coconut (Cocos nucifera).</title>
        <authorList>
            <person name="Xiao Y."/>
            <person name="Xu P."/>
            <person name="Fan H."/>
            <person name="Baudouin L."/>
            <person name="Xia W."/>
            <person name="Bocs S."/>
            <person name="Xu J."/>
            <person name="Li Q."/>
            <person name="Guo A."/>
            <person name="Zhou L."/>
            <person name="Li J."/>
            <person name="Wu Y."/>
            <person name="Ma Z."/>
            <person name="Armero A."/>
            <person name="Issali A.E."/>
            <person name="Liu N."/>
            <person name="Peng M."/>
            <person name="Yang Y."/>
        </authorList>
    </citation>
    <scope>NUCLEOTIDE SEQUENCE</scope>
    <source>
        <tissue evidence="3">Spear leaf of Hainan Tall coconut</tissue>
    </source>
</reference>
<dbReference type="Pfam" id="PF04765">
    <property type="entry name" value="TOD1_MUCI70"/>
    <property type="match status" value="1"/>
</dbReference>
<dbReference type="OrthoDB" id="1905162at2759"/>
<proteinExistence type="predicted"/>
<dbReference type="AlphaFoldDB" id="A0A8K0MYW4"/>
<evidence type="ECO:0000259" key="2">
    <source>
        <dbReference type="Pfam" id="PF04765"/>
    </source>
</evidence>
<dbReference type="InterPro" id="IPR006852">
    <property type="entry name" value="TOD1_MUCI70"/>
</dbReference>
<dbReference type="Gene3D" id="3.20.20.80">
    <property type="entry name" value="Glycosidases"/>
    <property type="match status" value="1"/>
</dbReference>
<dbReference type="SUPFAM" id="SSF51445">
    <property type="entry name" value="(Trans)glycosidases"/>
    <property type="match status" value="1"/>
</dbReference>
<evidence type="ECO:0000256" key="1">
    <source>
        <dbReference type="SAM" id="MobiDB-lite"/>
    </source>
</evidence>